<feature type="transmembrane region" description="Helical" evidence="1">
    <location>
        <begin position="20"/>
        <end position="42"/>
    </location>
</feature>
<keyword evidence="1" id="KW-0812">Transmembrane</keyword>
<organism evidence="2 3">
    <name type="scientific">Collybiopsis luxurians FD-317 M1</name>
    <dbReference type="NCBI Taxonomy" id="944289"/>
    <lineage>
        <taxon>Eukaryota</taxon>
        <taxon>Fungi</taxon>
        <taxon>Dikarya</taxon>
        <taxon>Basidiomycota</taxon>
        <taxon>Agaricomycotina</taxon>
        <taxon>Agaricomycetes</taxon>
        <taxon>Agaricomycetidae</taxon>
        <taxon>Agaricales</taxon>
        <taxon>Marasmiineae</taxon>
        <taxon>Omphalotaceae</taxon>
        <taxon>Collybiopsis</taxon>
        <taxon>Collybiopsis luxurians</taxon>
    </lineage>
</organism>
<evidence type="ECO:0000313" key="3">
    <source>
        <dbReference type="Proteomes" id="UP000053593"/>
    </source>
</evidence>
<gene>
    <name evidence="2" type="ORF">GYMLUDRAFT_491509</name>
</gene>
<reference evidence="2 3" key="1">
    <citation type="submission" date="2014-04" db="EMBL/GenBank/DDBJ databases">
        <title>Evolutionary Origins and Diversification of the Mycorrhizal Mutualists.</title>
        <authorList>
            <consortium name="DOE Joint Genome Institute"/>
            <consortium name="Mycorrhizal Genomics Consortium"/>
            <person name="Kohler A."/>
            <person name="Kuo A."/>
            <person name="Nagy L.G."/>
            <person name="Floudas D."/>
            <person name="Copeland A."/>
            <person name="Barry K.W."/>
            <person name="Cichocki N."/>
            <person name="Veneault-Fourrey C."/>
            <person name="LaButti K."/>
            <person name="Lindquist E.A."/>
            <person name="Lipzen A."/>
            <person name="Lundell T."/>
            <person name="Morin E."/>
            <person name="Murat C."/>
            <person name="Riley R."/>
            <person name="Ohm R."/>
            <person name="Sun H."/>
            <person name="Tunlid A."/>
            <person name="Henrissat B."/>
            <person name="Grigoriev I.V."/>
            <person name="Hibbett D.S."/>
            <person name="Martin F."/>
        </authorList>
    </citation>
    <scope>NUCLEOTIDE SEQUENCE [LARGE SCALE GENOMIC DNA]</scope>
    <source>
        <strain evidence="2 3">FD-317 M1</strain>
    </source>
</reference>
<proteinExistence type="predicted"/>
<evidence type="ECO:0000256" key="1">
    <source>
        <dbReference type="SAM" id="Phobius"/>
    </source>
</evidence>
<protein>
    <submittedName>
        <fullName evidence="2">Uncharacterized protein</fullName>
    </submittedName>
</protein>
<dbReference type="Proteomes" id="UP000053593">
    <property type="component" value="Unassembled WGS sequence"/>
</dbReference>
<keyword evidence="3" id="KW-1185">Reference proteome</keyword>
<dbReference type="EMBL" id="KN834766">
    <property type="protein sequence ID" value="KIK62821.1"/>
    <property type="molecule type" value="Genomic_DNA"/>
</dbReference>
<name>A0A0D0C3T5_9AGAR</name>
<evidence type="ECO:0000313" key="2">
    <source>
        <dbReference type="EMBL" id="KIK62821.1"/>
    </source>
</evidence>
<keyword evidence="1" id="KW-1133">Transmembrane helix</keyword>
<accession>A0A0D0C3T5</accession>
<dbReference type="HOGENOM" id="CLU_2996681_0_0_1"/>
<keyword evidence="1" id="KW-0472">Membrane</keyword>
<sequence>MTNLCSTKSFHSPHISRVELILFDPISLPSIGIAFAVGYRTLDPRADLSRQLITSSA</sequence>
<dbReference type="AlphaFoldDB" id="A0A0D0C3T5"/>